<accession>A0A914WST2</accession>
<keyword evidence="1" id="KW-0472">Membrane</keyword>
<feature type="transmembrane region" description="Helical" evidence="1">
    <location>
        <begin position="45"/>
        <end position="66"/>
    </location>
</feature>
<evidence type="ECO:0000313" key="3">
    <source>
        <dbReference type="WBParaSite" id="PSAMB.scaffold4749size13652.g25098.t1"/>
    </source>
</evidence>
<dbReference type="AlphaFoldDB" id="A0A914WST2"/>
<organism evidence="2 3">
    <name type="scientific">Plectus sambesii</name>
    <dbReference type="NCBI Taxonomy" id="2011161"/>
    <lineage>
        <taxon>Eukaryota</taxon>
        <taxon>Metazoa</taxon>
        <taxon>Ecdysozoa</taxon>
        <taxon>Nematoda</taxon>
        <taxon>Chromadorea</taxon>
        <taxon>Plectida</taxon>
        <taxon>Plectina</taxon>
        <taxon>Plectoidea</taxon>
        <taxon>Plectidae</taxon>
        <taxon>Plectus</taxon>
    </lineage>
</organism>
<feature type="transmembrane region" description="Helical" evidence="1">
    <location>
        <begin position="73"/>
        <end position="92"/>
    </location>
</feature>
<dbReference type="Proteomes" id="UP000887566">
    <property type="component" value="Unplaced"/>
</dbReference>
<dbReference type="WBParaSite" id="PSAMB.scaffold4749size13652.g25098.t1">
    <property type="protein sequence ID" value="PSAMB.scaffold4749size13652.g25098.t1"/>
    <property type="gene ID" value="PSAMB.scaffold4749size13652.g25098"/>
</dbReference>
<reference evidence="3" key="1">
    <citation type="submission" date="2022-11" db="UniProtKB">
        <authorList>
            <consortium name="WormBaseParasite"/>
        </authorList>
    </citation>
    <scope>IDENTIFICATION</scope>
</reference>
<keyword evidence="1" id="KW-1133">Transmembrane helix</keyword>
<protein>
    <submittedName>
        <fullName evidence="3">Uncharacterized protein</fullName>
    </submittedName>
</protein>
<evidence type="ECO:0000256" key="1">
    <source>
        <dbReference type="SAM" id="Phobius"/>
    </source>
</evidence>
<proteinExistence type="predicted"/>
<evidence type="ECO:0000313" key="2">
    <source>
        <dbReference type="Proteomes" id="UP000887566"/>
    </source>
</evidence>
<sequence length="93" mass="10584">MSYTKAELDKSERNGILKKRVSFWCPTLYYDNAYLLNIVNINKLYMSFGSFTTVTNILCMLVVLLTKQMRQKFGALGLLSFGDMLNVLGMVIA</sequence>
<keyword evidence="2" id="KW-1185">Reference proteome</keyword>
<keyword evidence="1" id="KW-0812">Transmembrane</keyword>
<name>A0A914WST2_9BILA</name>